<keyword evidence="2" id="KW-1185">Reference proteome</keyword>
<protein>
    <submittedName>
        <fullName evidence="1">Uncharacterized protein</fullName>
    </submittedName>
</protein>
<evidence type="ECO:0000313" key="1">
    <source>
        <dbReference type="EMBL" id="KAF7343369.1"/>
    </source>
</evidence>
<dbReference type="OrthoDB" id="277449at2759"/>
<dbReference type="EMBL" id="JACAZI010000016">
    <property type="protein sequence ID" value="KAF7343369.1"/>
    <property type="molecule type" value="Genomic_DNA"/>
</dbReference>
<comment type="caution">
    <text evidence="1">The sequence shown here is derived from an EMBL/GenBank/DDBJ whole genome shotgun (WGS) entry which is preliminary data.</text>
</comment>
<organism evidence="1 2">
    <name type="scientific">Mycena venus</name>
    <dbReference type="NCBI Taxonomy" id="2733690"/>
    <lineage>
        <taxon>Eukaryota</taxon>
        <taxon>Fungi</taxon>
        <taxon>Dikarya</taxon>
        <taxon>Basidiomycota</taxon>
        <taxon>Agaricomycotina</taxon>
        <taxon>Agaricomycetes</taxon>
        <taxon>Agaricomycetidae</taxon>
        <taxon>Agaricales</taxon>
        <taxon>Marasmiineae</taxon>
        <taxon>Mycenaceae</taxon>
        <taxon>Mycena</taxon>
    </lineage>
</organism>
<dbReference type="AlphaFoldDB" id="A0A8H6XN15"/>
<reference evidence="1" key="1">
    <citation type="submission" date="2020-05" db="EMBL/GenBank/DDBJ databases">
        <title>Mycena genomes resolve the evolution of fungal bioluminescence.</title>
        <authorList>
            <person name="Tsai I.J."/>
        </authorList>
    </citation>
    <scope>NUCLEOTIDE SEQUENCE</scope>
    <source>
        <strain evidence="1">CCC161011</strain>
    </source>
</reference>
<sequence>MSHLLALADKWSRPLVGSSFITTSKRSPPLPNAVTGILALWPYQYATISKRQKTARRAYRGAVNVSSSAYLTEWNTAPQAHQALMTGG</sequence>
<dbReference type="Proteomes" id="UP000620124">
    <property type="component" value="Unassembled WGS sequence"/>
</dbReference>
<gene>
    <name evidence="1" type="ORF">MVEN_01769200</name>
</gene>
<name>A0A8H6XN15_9AGAR</name>
<proteinExistence type="predicted"/>
<accession>A0A8H6XN15</accession>
<evidence type="ECO:0000313" key="2">
    <source>
        <dbReference type="Proteomes" id="UP000620124"/>
    </source>
</evidence>